<comment type="caution">
    <text evidence="1">The sequence shown here is derived from an EMBL/GenBank/DDBJ whole genome shotgun (WGS) entry which is preliminary data.</text>
</comment>
<proteinExistence type="predicted"/>
<reference evidence="1 2" key="1">
    <citation type="submission" date="2020-07" db="EMBL/GenBank/DDBJ databases">
        <title>Sequencing the genomes of 1000 actinobacteria strains.</title>
        <authorList>
            <person name="Klenk H.-P."/>
        </authorList>
    </citation>
    <scope>NUCLEOTIDE SEQUENCE [LARGE SCALE GENOMIC DNA]</scope>
    <source>
        <strain evidence="1 2">DSM 44065</strain>
    </source>
</reference>
<evidence type="ECO:0000313" key="1">
    <source>
        <dbReference type="EMBL" id="NYI84842.1"/>
    </source>
</evidence>
<gene>
    <name evidence="1" type="ORF">HNR68_003472</name>
</gene>
<evidence type="ECO:0000313" key="2">
    <source>
        <dbReference type="Proteomes" id="UP000587002"/>
    </source>
</evidence>
<keyword evidence="2" id="KW-1185">Reference proteome</keyword>
<accession>A0A853AJL1</accession>
<organism evidence="1 2">
    <name type="scientific">Saccharopolyspora hordei</name>
    <dbReference type="NCBI Taxonomy" id="1838"/>
    <lineage>
        <taxon>Bacteria</taxon>
        <taxon>Bacillati</taxon>
        <taxon>Actinomycetota</taxon>
        <taxon>Actinomycetes</taxon>
        <taxon>Pseudonocardiales</taxon>
        <taxon>Pseudonocardiaceae</taxon>
        <taxon>Saccharopolyspora</taxon>
    </lineage>
</organism>
<sequence length="115" mass="11775">MTSDAAAGRGYQVAPQDLSAQVEALSGLRERTAGLAGEAGRLAERLPQLGTAPPAIHLALRLREAAGRSGLSGEIGAADTELDDFRTALGETVAGYLATDDRAAQELRTTGGDQA</sequence>
<name>A0A853AJL1_9PSEU</name>
<dbReference type="Proteomes" id="UP000587002">
    <property type="component" value="Unassembled WGS sequence"/>
</dbReference>
<dbReference type="EMBL" id="JACCFJ010000001">
    <property type="protein sequence ID" value="NYI84842.1"/>
    <property type="molecule type" value="Genomic_DNA"/>
</dbReference>
<protein>
    <submittedName>
        <fullName evidence="1">Uncharacterized protein</fullName>
    </submittedName>
</protein>
<dbReference type="AlphaFoldDB" id="A0A853AJL1"/>